<keyword evidence="7" id="KW-1185">Reference proteome</keyword>
<reference evidence="6 7" key="1">
    <citation type="submission" date="2024-02" db="EMBL/GenBank/DDBJ databases">
        <authorList>
            <person name="Vignale AGUSTIN F."/>
            <person name="Sosa J E."/>
            <person name="Modenutti C."/>
        </authorList>
    </citation>
    <scope>NUCLEOTIDE SEQUENCE [LARGE SCALE GENOMIC DNA]</scope>
</reference>
<evidence type="ECO:0000313" key="7">
    <source>
        <dbReference type="Proteomes" id="UP001642360"/>
    </source>
</evidence>
<keyword evidence="4" id="KW-0325">Glycoprotein</keyword>
<accession>A0ABC8T8W2</accession>
<keyword evidence="2" id="KW-0328">Glycosyltransferase</keyword>
<dbReference type="Proteomes" id="UP001642360">
    <property type="component" value="Unassembled WGS sequence"/>
</dbReference>
<evidence type="ECO:0000256" key="4">
    <source>
        <dbReference type="ARBA" id="ARBA00023180"/>
    </source>
</evidence>
<organism evidence="6 7">
    <name type="scientific">Ilex paraguariensis</name>
    <name type="common">yerba mate</name>
    <dbReference type="NCBI Taxonomy" id="185542"/>
    <lineage>
        <taxon>Eukaryota</taxon>
        <taxon>Viridiplantae</taxon>
        <taxon>Streptophyta</taxon>
        <taxon>Embryophyta</taxon>
        <taxon>Tracheophyta</taxon>
        <taxon>Spermatophyta</taxon>
        <taxon>Magnoliopsida</taxon>
        <taxon>eudicotyledons</taxon>
        <taxon>Gunneridae</taxon>
        <taxon>Pentapetalae</taxon>
        <taxon>asterids</taxon>
        <taxon>campanulids</taxon>
        <taxon>Aquifoliales</taxon>
        <taxon>Aquifoliaceae</taxon>
        <taxon>Ilex</taxon>
    </lineage>
</organism>
<dbReference type="InterPro" id="IPR007657">
    <property type="entry name" value="Glycosyltransferase_61"/>
</dbReference>
<name>A0ABC8T8W2_9AQUA</name>
<evidence type="ECO:0000313" key="6">
    <source>
        <dbReference type="EMBL" id="CAK9163914.1"/>
    </source>
</evidence>
<protein>
    <recommendedName>
        <fullName evidence="5">Glycosyltransferase 61 catalytic domain-containing protein</fullName>
    </recommendedName>
</protein>
<feature type="domain" description="Glycosyltransferase 61 catalytic" evidence="5">
    <location>
        <begin position="254"/>
        <end position="372"/>
    </location>
</feature>
<comment type="caution">
    <text evidence="6">The sequence shown here is derived from an EMBL/GenBank/DDBJ whole genome shotgun (WGS) entry which is preliminary data.</text>
</comment>
<sequence length="470" mass="52815">MEKEPRRLVFGATSVICLLVLPLLYAEFFALNPVPFDRSRDSLEMVGMTHLSNLSVSISSRKFGKGEEENKSLKSLLRRLVRGEDLTKLEATGFACDSAIHSVVCIANQPVRIDTHTMTVHAPSDQPMVPGRSVVRPYARQDDDNLLKTITPVNILHGNITPPACHYTHNVPAVIFSSSGFTGNLFHEFNEIIIPLFITTRHFKSNVLFILIDYRPWFVSKYHRIFSRLSQYEVMNPAANISVHCFPGAVVGLKYHDNLAINSSEIPGGYSMPDFKEFLRKSYNLKIKNVSEIERPVLVLISRRKTRMFLNEDEMIGMMKELGFQVVVTTRPNRMSNLNRFSKVVNSGSVLVGAHGAGLANELFLSAGAVMVQVMPLGLDWPANAFYGNPAREMGVHYLEYKIEPEESSLLKLYGRDHPVIVDPDSIFAKGYQAGRAVYLDQQNMKINLVRFRETLVEALRLTGRLAPSS</sequence>
<evidence type="ECO:0000259" key="5">
    <source>
        <dbReference type="Pfam" id="PF04577"/>
    </source>
</evidence>
<evidence type="ECO:0000256" key="1">
    <source>
        <dbReference type="ARBA" id="ARBA00004323"/>
    </source>
</evidence>
<gene>
    <name evidence="6" type="ORF">ILEXP_LOCUS32985</name>
</gene>
<dbReference type="GO" id="GO:0000139">
    <property type="term" value="C:Golgi membrane"/>
    <property type="evidence" value="ECO:0007669"/>
    <property type="project" value="UniProtKB-SubCell"/>
</dbReference>
<dbReference type="Pfam" id="PF04577">
    <property type="entry name" value="Glyco_transf_61"/>
    <property type="match status" value="1"/>
</dbReference>
<dbReference type="PANTHER" id="PTHR20961:SF108">
    <property type="entry name" value="GLYCOSYLTRANSFERASE"/>
    <property type="match status" value="1"/>
</dbReference>
<evidence type="ECO:0000256" key="3">
    <source>
        <dbReference type="ARBA" id="ARBA00022679"/>
    </source>
</evidence>
<keyword evidence="3" id="KW-0808">Transferase</keyword>
<dbReference type="GO" id="GO:0016763">
    <property type="term" value="F:pentosyltransferase activity"/>
    <property type="evidence" value="ECO:0007669"/>
    <property type="project" value="UniProtKB-ARBA"/>
</dbReference>
<dbReference type="AlphaFoldDB" id="A0ABC8T8W2"/>
<dbReference type="PANTHER" id="PTHR20961">
    <property type="entry name" value="GLYCOSYLTRANSFERASE"/>
    <property type="match status" value="1"/>
</dbReference>
<evidence type="ECO:0000256" key="2">
    <source>
        <dbReference type="ARBA" id="ARBA00022676"/>
    </source>
</evidence>
<dbReference type="EMBL" id="CAUOFW020004114">
    <property type="protein sequence ID" value="CAK9163914.1"/>
    <property type="molecule type" value="Genomic_DNA"/>
</dbReference>
<proteinExistence type="predicted"/>
<dbReference type="InterPro" id="IPR049625">
    <property type="entry name" value="Glyco_transf_61_cat"/>
</dbReference>
<comment type="subcellular location">
    <subcellularLocation>
        <location evidence="1">Golgi apparatus membrane</location>
        <topology evidence="1">Single-pass type II membrane protein</topology>
    </subcellularLocation>
</comment>